<keyword evidence="3" id="KW-1185">Reference proteome</keyword>
<name>A0ABR1LXW2_9PEZI</name>
<evidence type="ECO:0000313" key="3">
    <source>
        <dbReference type="Proteomes" id="UP001360953"/>
    </source>
</evidence>
<accession>A0ABR1LXW2</accession>
<reference evidence="2 3" key="1">
    <citation type="submission" date="2024-04" db="EMBL/GenBank/DDBJ databases">
        <title>Phyllosticta paracitricarpa is synonymous to the EU quarantine fungus P. citricarpa based on phylogenomic analyses.</title>
        <authorList>
            <consortium name="Lawrence Berkeley National Laboratory"/>
            <person name="Van ingen-buijs V.A."/>
            <person name="Van westerhoven A.C."/>
            <person name="Haridas S."/>
            <person name="Skiadas P."/>
            <person name="Martin F."/>
            <person name="Groenewald J.Z."/>
            <person name="Crous P.W."/>
            <person name="Seidl M.F."/>
        </authorList>
    </citation>
    <scope>NUCLEOTIDE SEQUENCE [LARGE SCALE GENOMIC DNA]</scope>
    <source>
        <strain evidence="2 3">CPC 17464</strain>
    </source>
</reference>
<proteinExistence type="predicted"/>
<feature type="compositionally biased region" description="Acidic residues" evidence="1">
    <location>
        <begin position="51"/>
        <end position="61"/>
    </location>
</feature>
<sequence length="274" mass="30774">MQKATMTHADFLDRVGAAKASLFPKSIFERAADVVAADDRNDENQQTVDAANDDDDGVLGRDEDLEDAACRSGVSTLRFNVDQDEDGELGQPKVPFRDLAKTFMDMPSTTRWRDREVFGPTETRDAPFVWPTRLSVKSIRSTCGTGKLSYWTIRKPSSTVAARFGTAVKPSSIRPTQRVFGAALIVHRTRRDRAHCQISSNTSEIDRRATHFTRGVRPKTVGPTLNSRTPLAEGFNAFMNNWPKNPEDDWLRASSRMWESNTSTSRLSFHIHCH</sequence>
<dbReference type="RefSeq" id="XP_066657270.1">
    <property type="nucleotide sequence ID" value="XM_066799874.1"/>
</dbReference>
<dbReference type="GeneID" id="92032780"/>
<evidence type="ECO:0000256" key="1">
    <source>
        <dbReference type="SAM" id="MobiDB-lite"/>
    </source>
</evidence>
<protein>
    <submittedName>
        <fullName evidence="2">Uncharacterized protein</fullName>
    </submittedName>
</protein>
<comment type="caution">
    <text evidence="2">The sequence shown here is derived from an EMBL/GenBank/DDBJ whole genome shotgun (WGS) entry which is preliminary data.</text>
</comment>
<organism evidence="2 3">
    <name type="scientific">Phyllosticta citribraziliensis</name>
    <dbReference type="NCBI Taxonomy" id="989973"/>
    <lineage>
        <taxon>Eukaryota</taxon>
        <taxon>Fungi</taxon>
        <taxon>Dikarya</taxon>
        <taxon>Ascomycota</taxon>
        <taxon>Pezizomycotina</taxon>
        <taxon>Dothideomycetes</taxon>
        <taxon>Dothideomycetes incertae sedis</taxon>
        <taxon>Botryosphaeriales</taxon>
        <taxon>Phyllostictaceae</taxon>
        <taxon>Phyllosticta</taxon>
    </lineage>
</organism>
<dbReference type="Proteomes" id="UP001360953">
    <property type="component" value="Unassembled WGS sequence"/>
</dbReference>
<gene>
    <name evidence="2" type="ORF">J3D65DRAFT_620469</name>
</gene>
<feature type="region of interest" description="Disordered" evidence="1">
    <location>
        <begin position="38"/>
        <end position="61"/>
    </location>
</feature>
<dbReference type="EMBL" id="JBBPEH010000004">
    <property type="protein sequence ID" value="KAK7539999.1"/>
    <property type="molecule type" value="Genomic_DNA"/>
</dbReference>
<evidence type="ECO:0000313" key="2">
    <source>
        <dbReference type="EMBL" id="KAK7539999.1"/>
    </source>
</evidence>